<proteinExistence type="predicted"/>
<dbReference type="EMBL" id="JAHRIN010034301">
    <property type="protein sequence ID" value="MEQ2203228.1"/>
    <property type="molecule type" value="Genomic_DNA"/>
</dbReference>
<keyword evidence="2" id="KW-1185">Reference proteome</keyword>
<gene>
    <name evidence="1" type="ORF">XENOCAPTIV_027105</name>
</gene>
<evidence type="ECO:0000313" key="2">
    <source>
        <dbReference type="Proteomes" id="UP001434883"/>
    </source>
</evidence>
<sequence>METKGRPKGCRGAGAYLRQSMSERQGTPWTGRKSIDPFIPKGNLERPINRQVLDCGRKPEYPKRTHACTGRTCKIHAVRPPARSRSQDLLAARQQCFQLLYCAARLFFQFF</sequence>
<evidence type="ECO:0000313" key="1">
    <source>
        <dbReference type="EMBL" id="MEQ2203228.1"/>
    </source>
</evidence>
<dbReference type="Proteomes" id="UP001434883">
    <property type="component" value="Unassembled WGS sequence"/>
</dbReference>
<comment type="caution">
    <text evidence="1">The sequence shown here is derived from an EMBL/GenBank/DDBJ whole genome shotgun (WGS) entry which is preliminary data.</text>
</comment>
<protein>
    <submittedName>
        <fullName evidence="1">Uncharacterized protein</fullName>
    </submittedName>
</protein>
<accession>A0ABV0R6A4</accession>
<name>A0ABV0R6A4_9TELE</name>
<organism evidence="1 2">
    <name type="scientific">Xenoophorus captivus</name>
    <dbReference type="NCBI Taxonomy" id="1517983"/>
    <lineage>
        <taxon>Eukaryota</taxon>
        <taxon>Metazoa</taxon>
        <taxon>Chordata</taxon>
        <taxon>Craniata</taxon>
        <taxon>Vertebrata</taxon>
        <taxon>Euteleostomi</taxon>
        <taxon>Actinopterygii</taxon>
        <taxon>Neopterygii</taxon>
        <taxon>Teleostei</taxon>
        <taxon>Neoteleostei</taxon>
        <taxon>Acanthomorphata</taxon>
        <taxon>Ovalentaria</taxon>
        <taxon>Atherinomorphae</taxon>
        <taxon>Cyprinodontiformes</taxon>
        <taxon>Goodeidae</taxon>
        <taxon>Xenoophorus</taxon>
    </lineage>
</organism>
<reference evidence="1 2" key="1">
    <citation type="submission" date="2021-06" db="EMBL/GenBank/DDBJ databases">
        <authorList>
            <person name="Palmer J.M."/>
        </authorList>
    </citation>
    <scope>NUCLEOTIDE SEQUENCE [LARGE SCALE GENOMIC DNA]</scope>
    <source>
        <strain evidence="1 2">XC_2019</strain>
        <tissue evidence="1">Muscle</tissue>
    </source>
</reference>